<protein>
    <submittedName>
        <fullName evidence="1">Sulfotransferase family 2 domain-containing protein</fullName>
    </submittedName>
</protein>
<gene>
    <name evidence="1" type="ORF">QVZ43_15940</name>
</gene>
<dbReference type="RefSeq" id="WP_302910712.1">
    <property type="nucleotide sequence ID" value="NZ_JAUMIS010000003.1"/>
</dbReference>
<reference evidence="1" key="1">
    <citation type="submission" date="2023-07" db="EMBL/GenBank/DDBJ databases">
        <title>Marinobacter sp. chi1 genome sequencing and assembly.</title>
        <authorList>
            <person name="Park S."/>
        </authorList>
    </citation>
    <scope>NUCLEOTIDE SEQUENCE</scope>
    <source>
        <strain evidence="1">Chi1</strain>
    </source>
</reference>
<comment type="caution">
    <text evidence="1">The sequence shown here is derived from an EMBL/GenBank/DDBJ whole genome shotgun (WGS) entry which is preliminary data.</text>
</comment>
<dbReference type="InterPro" id="IPR027417">
    <property type="entry name" value="P-loop_NTPase"/>
</dbReference>
<proteinExistence type="predicted"/>
<dbReference type="EMBL" id="JAUMIS010000003">
    <property type="protein sequence ID" value="MDO3723208.1"/>
    <property type="molecule type" value="Genomic_DNA"/>
</dbReference>
<evidence type="ECO:0000313" key="1">
    <source>
        <dbReference type="EMBL" id="MDO3723208.1"/>
    </source>
</evidence>
<evidence type="ECO:0000313" key="2">
    <source>
        <dbReference type="Proteomes" id="UP001168640"/>
    </source>
</evidence>
<keyword evidence="2" id="KW-1185">Reference proteome</keyword>
<dbReference type="SUPFAM" id="SSF52540">
    <property type="entry name" value="P-loop containing nucleoside triphosphate hydrolases"/>
    <property type="match status" value="1"/>
</dbReference>
<dbReference type="Pfam" id="PF03567">
    <property type="entry name" value="Sulfotransfer_2"/>
    <property type="match status" value="1"/>
</dbReference>
<dbReference type="Proteomes" id="UP001168640">
    <property type="component" value="Unassembled WGS sequence"/>
</dbReference>
<accession>A0ABT8W4N8</accession>
<sequence length="231" mass="27336">MIICHKYRFIFLKTSKTAGSSIEMALSKFCGPEDIVTPLSKEEDLQRVEAGGVAPQNYGEMPFRYKPSQIWKVISRSKPPCRYYDHIPARKVRRRIGVDVWNSYYKFCVARNPWDRVISQYYWRQRNAEKMMSIDEFLESSHIRSLVRKGMGIYTIGGKVVVDKICRYENLVDDLETVRQHLSLPEPILLPKAKSTHRQDKRHYSEVFTREQNEKIRSIFKAEIELLNYEY</sequence>
<organism evidence="1 2">
    <name type="scientific">Marinobacter suaedae</name>
    <dbReference type="NCBI Taxonomy" id="3057675"/>
    <lineage>
        <taxon>Bacteria</taxon>
        <taxon>Pseudomonadati</taxon>
        <taxon>Pseudomonadota</taxon>
        <taxon>Gammaproteobacteria</taxon>
        <taxon>Pseudomonadales</taxon>
        <taxon>Marinobacteraceae</taxon>
        <taxon>Marinobacter</taxon>
    </lineage>
</organism>
<dbReference type="InterPro" id="IPR005331">
    <property type="entry name" value="Sulfotransferase"/>
</dbReference>
<dbReference type="Gene3D" id="3.40.50.300">
    <property type="entry name" value="P-loop containing nucleotide triphosphate hydrolases"/>
    <property type="match status" value="1"/>
</dbReference>
<name>A0ABT8W4N8_9GAMM</name>